<protein>
    <recommendedName>
        <fullName evidence="4">DUF3179 domain-containing protein</fullName>
    </recommendedName>
</protein>
<proteinExistence type="predicted"/>
<dbReference type="InterPro" id="IPR021516">
    <property type="entry name" value="DUF3179"/>
</dbReference>
<keyword evidence="1" id="KW-0732">Signal</keyword>
<feature type="chain" id="PRO_5047085177" description="DUF3179 domain-containing protein" evidence="1">
    <location>
        <begin position="21"/>
        <end position="325"/>
    </location>
</feature>
<organism evidence="2 3">
    <name type="scientific">[Roseibacterium] beibuensis</name>
    <dbReference type="NCBI Taxonomy" id="1193142"/>
    <lineage>
        <taxon>Bacteria</taxon>
        <taxon>Pseudomonadati</taxon>
        <taxon>Pseudomonadota</taxon>
        <taxon>Alphaproteobacteria</taxon>
        <taxon>Rhodobacterales</taxon>
        <taxon>Roseobacteraceae</taxon>
        <taxon>Roseicyclus</taxon>
    </lineage>
</organism>
<gene>
    <name evidence="2" type="ORF">GCM10023209_09700</name>
</gene>
<dbReference type="Pfam" id="PF11376">
    <property type="entry name" value="DUF3179"/>
    <property type="match status" value="1"/>
</dbReference>
<feature type="signal peptide" evidence="1">
    <location>
        <begin position="1"/>
        <end position="20"/>
    </location>
</feature>
<evidence type="ECO:0008006" key="4">
    <source>
        <dbReference type="Google" id="ProtNLM"/>
    </source>
</evidence>
<dbReference type="Proteomes" id="UP001499910">
    <property type="component" value="Unassembled WGS sequence"/>
</dbReference>
<evidence type="ECO:0000256" key="1">
    <source>
        <dbReference type="SAM" id="SignalP"/>
    </source>
</evidence>
<reference evidence="3" key="1">
    <citation type="journal article" date="2019" name="Int. J. Syst. Evol. Microbiol.">
        <title>The Global Catalogue of Microorganisms (GCM) 10K type strain sequencing project: providing services to taxonomists for standard genome sequencing and annotation.</title>
        <authorList>
            <consortium name="The Broad Institute Genomics Platform"/>
            <consortium name="The Broad Institute Genome Sequencing Center for Infectious Disease"/>
            <person name="Wu L."/>
            <person name="Ma J."/>
        </authorList>
    </citation>
    <scope>NUCLEOTIDE SEQUENCE [LARGE SCALE GENOMIC DNA]</scope>
    <source>
        <strain evidence="3">JCM 18015</strain>
    </source>
</reference>
<accession>A0ABP9L167</accession>
<comment type="caution">
    <text evidence="2">The sequence shown here is derived from an EMBL/GenBank/DDBJ whole genome shotgun (WGS) entry which is preliminary data.</text>
</comment>
<sequence>MFLRTFIAIVGASVALTGMAIGQSTALDRGQWPNTDFDNAIVDLSEIRSGGVPRDGIPALDDPAMIPAQAEDRLGDAEPVLTLALGDATPRAYPLRYLTWHEIVNDEVAGQPVAVTFCPLCNTALVFDRRVAGRTLSFGVSGNLRFSDMVMYDRETESWWQQAVGRAIVGEMAGTELTALPAWVESWDSFRTAHPDGLVMDEPDARRPYGRNPYVGYDTSARPFLYDGEDPPHGIDPLARVLRVGDRAWPLQRLSDAGVLTEAGVSITWQAGTASALDTARISEGRDIGQIRVRDASGMDVVHDVLFAFAFHAFWPDGEWMLGAE</sequence>
<evidence type="ECO:0000313" key="2">
    <source>
        <dbReference type="EMBL" id="GAA5068749.1"/>
    </source>
</evidence>
<evidence type="ECO:0000313" key="3">
    <source>
        <dbReference type="Proteomes" id="UP001499910"/>
    </source>
</evidence>
<name>A0ABP9L167_9RHOB</name>
<dbReference type="EMBL" id="BAABHW010000001">
    <property type="protein sequence ID" value="GAA5068749.1"/>
    <property type="molecule type" value="Genomic_DNA"/>
</dbReference>
<keyword evidence="3" id="KW-1185">Reference proteome</keyword>